<dbReference type="AlphaFoldDB" id="A0AAD4W2C3"/>
<evidence type="ECO:0000313" key="1">
    <source>
        <dbReference type="EMBL" id="KAI5335670.1"/>
    </source>
</evidence>
<dbReference type="Proteomes" id="UP001054821">
    <property type="component" value="Chromosome 4"/>
</dbReference>
<dbReference type="PANTHER" id="PTHR46274:SF9">
    <property type="entry name" value="PHOSPHATIDYLGLYCEROPHOSPHATE PHOSPHATASE PTPMT1"/>
    <property type="match status" value="1"/>
</dbReference>
<dbReference type="EMBL" id="JAJFAZ020000004">
    <property type="protein sequence ID" value="KAI5335670.1"/>
    <property type="molecule type" value="Genomic_DNA"/>
</dbReference>
<gene>
    <name evidence="1" type="ORF">L3X38_025804</name>
</gene>
<accession>A0AAD4W2C3</accession>
<reference evidence="1 2" key="1">
    <citation type="journal article" date="2022" name="G3 (Bethesda)">
        <title>Whole-genome sequence and methylome profiling of the almond [Prunus dulcis (Mill.) D.A. Webb] cultivar 'Nonpareil'.</title>
        <authorList>
            <person name="D'Amico-Willman K.M."/>
            <person name="Ouma W.Z."/>
            <person name="Meulia T."/>
            <person name="Sideli G.M."/>
            <person name="Gradziel T.M."/>
            <person name="Fresnedo-Ramirez J."/>
        </authorList>
    </citation>
    <scope>NUCLEOTIDE SEQUENCE [LARGE SCALE GENOMIC DNA]</scope>
    <source>
        <strain evidence="1">Clone GOH B32 T37-40</strain>
    </source>
</reference>
<organism evidence="1 2">
    <name type="scientific">Prunus dulcis</name>
    <name type="common">Almond</name>
    <name type="synonym">Amygdalus dulcis</name>
    <dbReference type="NCBI Taxonomy" id="3755"/>
    <lineage>
        <taxon>Eukaryota</taxon>
        <taxon>Viridiplantae</taxon>
        <taxon>Streptophyta</taxon>
        <taxon>Embryophyta</taxon>
        <taxon>Tracheophyta</taxon>
        <taxon>Spermatophyta</taxon>
        <taxon>Magnoliopsida</taxon>
        <taxon>eudicotyledons</taxon>
        <taxon>Gunneridae</taxon>
        <taxon>Pentapetalae</taxon>
        <taxon>rosids</taxon>
        <taxon>fabids</taxon>
        <taxon>Rosales</taxon>
        <taxon>Rosaceae</taxon>
        <taxon>Amygdaloideae</taxon>
        <taxon>Amygdaleae</taxon>
        <taxon>Prunus</taxon>
    </lineage>
</organism>
<name>A0AAD4W2C3_PRUDU</name>
<proteinExistence type="predicted"/>
<sequence length="72" mass="8115">MQLIILNERNLLSLHVELDGISTLNEPYKTLVPTSLYHCHGSNHLVIPTRDYCFAPSLSDTCCAVDFIHDDT</sequence>
<protein>
    <submittedName>
        <fullName evidence="1">Uncharacterized protein</fullName>
    </submittedName>
</protein>
<evidence type="ECO:0000313" key="2">
    <source>
        <dbReference type="Proteomes" id="UP001054821"/>
    </source>
</evidence>
<comment type="caution">
    <text evidence="1">The sequence shown here is derived from an EMBL/GenBank/DDBJ whole genome shotgun (WGS) entry which is preliminary data.</text>
</comment>
<keyword evidence="2" id="KW-1185">Reference proteome</keyword>
<dbReference type="PANTHER" id="PTHR46274">
    <property type="entry name" value="PHOSPHATIDYLINOSITOL PHOSPHATASE"/>
    <property type="match status" value="1"/>
</dbReference>